<gene>
    <name evidence="6" type="ORF">IP93_02559</name>
</gene>
<evidence type="ECO:0000256" key="5">
    <source>
        <dbReference type="SAM" id="Phobius"/>
    </source>
</evidence>
<dbReference type="Proteomes" id="UP000316471">
    <property type="component" value="Unassembled WGS sequence"/>
</dbReference>
<comment type="subcellular location">
    <subcellularLocation>
        <location evidence="1">Cell envelope</location>
    </subcellularLocation>
</comment>
<sequence length="374" mass="39625">MTNGVDSVPPVRRRASRTRLAGGSLLVGLGAVAALHVLTVPTATATLPVGSRSASPTNSTATSVTKSATPKASAEAEAIVITGELQSLDAQPIYTPQANMSPVMLRYYVPEGTVVKRGDVVLRIDAGQSASQIRTLDAQIDQARARMAKELAELQVKVVDAELALVDADATLATARIDAALPKGLISGLDYDRYQGELERAMRETALKREELATARAVVARRQGDGSLEVRKLQVQRDYHDAQVGQAEVRADRDGVVLHGFNNNWIGGRIDEGSSTMPGSKAGEVVSGGAMRVRAWALEPDRRGLAIGQPVTLAFDALPDRQLAGRITAIAGAPDRKQEWGEGRYFQVDVAFQPGHGLKLLPGMSVRVAAGGAQ</sequence>
<evidence type="ECO:0000256" key="2">
    <source>
        <dbReference type="ARBA" id="ARBA00023054"/>
    </source>
</evidence>
<proteinExistence type="predicted"/>
<dbReference type="PANTHER" id="PTHR32347:SF23">
    <property type="entry name" value="BLL5650 PROTEIN"/>
    <property type="match status" value="1"/>
</dbReference>
<feature type="transmembrane region" description="Helical" evidence="5">
    <location>
        <begin position="20"/>
        <end position="38"/>
    </location>
</feature>
<evidence type="ECO:0000256" key="4">
    <source>
        <dbReference type="SAM" id="MobiDB-lite"/>
    </source>
</evidence>
<keyword evidence="5" id="KW-0812">Transmembrane</keyword>
<dbReference type="InterPro" id="IPR050465">
    <property type="entry name" value="UPF0194_transport"/>
</dbReference>
<evidence type="ECO:0000313" key="7">
    <source>
        <dbReference type="Proteomes" id="UP000316471"/>
    </source>
</evidence>
<dbReference type="AlphaFoldDB" id="A0A562LK04"/>
<feature type="region of interest" description="Disordered" evidence="4">
    <location>
        <begin position="47"/>
        <end position="69"/>
    </location>
</feature>
<dbReference type="Gene3D" id="2.40.30.170">
    <property type="match status" value="1"/>
</dbReference>
<dbReference type="GO" id="GO:0030313">
    <property type="term" value="C:cell envelope"/>
    <property type="evidence" value="ECO:0007669"/>
    <property type="project" value="UniProtKB-SubCell"/>
</dbReference>
<dbReference type="EMBL" id="VLKP01000011">
    <property type="protein sequence ID" value="TWI07952.1"/>
    <property type="molecule type" value="Genomic_DNA"/>
</dbReference>
<name>A0A562LK04_9GAMM</name>
<keyword evidence="5" id="KW-1133">Transmembrane helix</keyword>
<keyword evidence="2 3" id="KW-0175">Coiled coil</keyword>
<evidence type="ECO:0000313" key="6">
    <source>
        <dbReference type="EMBL" id="TWI07952.1"/>
    </source>
</evidence>
<dbReference type="OrthoDB" id="9156101at2"/>
<feature type="coiled-coil region" evidence="3">
    <location>
        <begin position="133"/>
        <end position="164"/>
    </location>
</feature>
<organism evidence="6 7">
    <name type="scientific">Aerolutibacter ruishenii</name>
    <dbReference type="NCBI Taxonomy" id="686800"/>
    <lineage>
        <taxon>Bacteria</taxon>
        <taxon>Pseudomonadati</taxon>
        <taxon>Pseudomonadota</taxon>
        <taxon>Gammaproteobacteria</taxon>
        <taxon>Lysobacterales</taxon>
        <taxon>Lysobacteraceae</taxon>
        <taxon>Aerolutibacter</taxon>
    </lineage>
</organism>
<dbReference type="PANTHER" id="PTHR32347">
    <property type="entry name" value="EFFLUX SYSTEM COMPONENT YKNX-RELATED"/>
    <property type="match status" value="1"/>
</dbReference>
<feature type="compositionally biased region" description="Polar residues" evidence="4">
    <location>
        <begin position="52"/>
        <end position="69"/>
    </location>
</feature>
<dbReference type="SUPFAM" id="SSF111369">
    <property type="entry name" value="HlyD-like secretion proteins"/>
    <property type="match status" value="1"/>
</dbReference>
<protein>
    <submittedName>
        <fullName evidence="6">HlyD family secretion protein</fullName>
    </submittedName>
</protein>
<comment type="caution">
    <text evidence="6">The sequence shown here is derived from an EMBL/GenBank/DDBJ whole genome shotgun (WGS) entry which is preliminary data.</text>
</comment>
<keyword evidence="7" id="KW-1185">Reference proteome</keyword>
<keyword evidence="5" id="KW-0472">Membrane</keyword>
<reference evidence="6 7" key="1">
    <citation type="journal article" date="2015" name="Stand. Genomic Sci.">
        <title>Genomic Encyclopedia of Bacterial and Archaeal Type Strains, Phase III: the genomes of soil and plant-associated and newly described type strains.</title>
        <authorList>
            <person name="Whitman W.B."/>
            <person name="Woyke T."/>
            <person name="Klenk H.P."/>
            <person name="Zhou Y."/>
            <person name="Lilburn T.G."/>
            <person name="Beck B.J."/>
            <person name="De Vos P."/>
            <person name="Vandamme P."/>
            <person name="Eisen J.A."/>
            <person name="Garrity G."/>
            <person name="Hugenholtz P."/>
            <person name="Kyrpides N.C."/>
        </authorList>
    </citation>
    <scope>NUCLEOTIDE SEQUENCE [LARGE SCALE GENOMIC DNA]</scope>
    <source>
        <strain evidence="6 7">CGMCC 1.10136</strain>
    </source>
</reference>
<evidence type="ECO:0000256" key="1">
    <source>
        <dbReference type="ARBA" id="ARBA00004196"/>
    </source>
</evidence>
<dbReference type="RefSeq" id="WP_144816275.1">
    <property type="nucleotide sequence ID" value="NZ_VLKP01000011.1"/>
</dbReference>
<accession>A0A562LK04</accession>
<evidence type="ECO:0000256" key="3">
    <source>
        <dbReference type="SAM" id="Coils"/>
    </source>
</evidence>